<evidence type="ECO:0008006" key="3">
    <source>
        <dbReference type="Google" id="ProtNLM"/>
    </source>
</evidence>
<name>A0A1Y1SB46_9GAMM</name>
<dbReference type="InterPro" id="IPR015943">
    <property type="entry name" value="WD40/YVTN_repeat-like_dom_sf"/>
</dbReference>
<dbReference type="STRING" id="1317117.ATO7_11128"/>
<dbReference type="SUPFAM" id="SSF63829">
    <property type="entry name" value="Calcium-dependent phosphotriesterase"/>
    <property type="match status" value="1"/>
</dbReference>
<dbReference type="PROSITE" id="PS51257">
    <property type="entry name" value="PROKAR_LIPOPROTEIN"/>
    <property type="match status" value="1"/>
</dbReference>
<gene>
    <name evidence="1" type="ORF">ATO7_11128</name>
</gene>
<dbReference type="RefSeq" id="WP_083561884.1">
    <property type="nucleotide sequence ID" value="NZ_AQQV01000003.1"/>
</dbReference>
<evidence type="ECO:0000313" key="1">
    <source>
        <dbReference type="EMBL" id="ORE85841.1"/>
    </source>
</evidence>
<dbReference type="OrthoDB" id="7057448at2"/>
<proteinExistence type="predicted"/>
<accession>A0A1Y1SB46</accession>
<comment type="caution">
    <text evidence="1">The sequence shown here is derived from an EMBL/GenBank/DDBJ whole genome shotgun (WGS) entry which is preliminary data.</text>
</comment>
<sequence length="387" mass="40569">MKRHYLLAVSAVILAACGSDNNGAGEPVDSGAVIGTRTAGYDAGAHSVLNLDLPIVASNELDGSSSSDVTVVGGAGHFYRLLKFGTNTVSRYSVDDPTTPIYTYSTESADEDSQSNPYSIIEVSDSKAYVLRYGSGKMWIVNPSAASEAAFKIGEIDLSHYDADGVPEMATALLDGDLLYVGMQRLEFFSATRSSYVAVIDTTTDEEVDTRVAGSDQTLLGIDLGVRNVTGLSRNPDNGEVLAIAVGGYDENFAPVYDGGIVAIDSLDYTVEVILDDGDQSAAPYGQFQGLTVAGGGRAYFTASTGFGSTSVYAIDPQSGELGYEGAPVAALADLNLGDIALDSRGRLWVAQLDASAPGVTILDSDDTILVERVDTVLIPTNIDFIQ</sequence>
<dbReference type="EMBL" id="AQQV01000003">
    <property type="protein sequence ID" value="ORE85841.1"/>
    <property type="molecule type" value="Genomic_DNA"/>
</dbReference>
<evidence type="ECO:0000313" key="2">
    <source>
        <dbReference type="Proteomes" id="UP000192342"/>
    </source>
</evidence>
<protein>
    <recommendedName>
        <fullName evidence="3">Lipoprotein</fullName>
    </recommendedName>
</protein>
<dbReference type="Proteomes" id="UP000192342">
    <property type="component" value="Unassembled WGS sequence"/>
</dbReference>
<keyword evidence="2" id="KW-1185">Reference proteome</keyword>
<reference evidence="1 2" key="1">
    <citation type="submission" date="2013-04" db="EMBL/GenBank/DDBJ databases">
        <title>Oceanococcus atlanticus 22II-S10r2 Genome Sequencing.</title>
        <authorList>
            <person name="Lai Q."/>
            <person name="Li G."/>
            <person name="Shao Z."/>
        </authorList>
    </citation>
    <scope>NUCLEOTIDE SEQUENCE [LARGE SCALE GENOMIC DNA]</scope>
    <source>
        <strain evidence="1 2">22II-S10r2</strain>
    </source>
</reference>
<dbReference type="Gene3D" id="2.130.10.10">
    <property type="entry name" value="YVTN repeat-like/Quinoprotein amine dehydrogenase"/>
    <property type="match status" value="1"/>
</dbReference>
<organism evidence="1 2">
    <name type="scientific">Oceanococcus atlanticus</name>
    <dbReference type="NCBI Taxonomy" id="1317117"/>
    <lineage>
        <taxon>Bacteria</taxon>
        <taxon>Pseudomonadati</taxon>
        <taxon>Pseudomonadota</taxon>
        <taxon>Gammaproteobacteria</taxon>
        <taxon>Chromatiales</taxon>
        <taxon>Oceanococcaceae</taxon>
        <taxon>Oceanococcus</taxon>
    </lineage>
</organism>
<dbReference type="AlphaFoldDB" id="A0A1Y1SB46"/>